<dbReference type="Proteomes" id="UP000286912">
    <property type="component" value="Unassembled WGS sequence"/>
</dbReference>
<keyword evidence="4 8" id="KW-0472">Membrane</keyword>
<dbReference type="SMART" id="SM00283">
    <property type="entry name" value="MA"/>
    <property type="match status" value="1"/>
</dbReference>
<organism evidence="10 11">
    <name type="scientific">Vreelandella populi</name>
    <dbReference type="NCBI Taxonomy" id="2498858"/>
    <lineage>
        <taxon>Bacteria</taxon>
        <taxon>Pseudomonadati</taxon>
        <taxon>Pseudomonadota</taxon>
        <taxon>Gammaproteobacteria</taxon>
        <taxon>Oceanospirillales</taxon>
        <taxon>Halomonadaceae</taxon>
        <taxon>Vreelandella</taxon>
    </lineage>
</organism>
<protein>
    <submittedName>
        <fullName evidence="10">Methyl-accepting chemotaxis protein</fullName>
    </submittedName>
</protein>
<accession>A0A433LEQ1</accession>
<evidence type="ECO:0000259" key="9">
    <source>
        <dbReference type="PROSITE" id="PS50111"/>
    </source>
</evidence>
<dbReference type="RefSeq" id="WP_126952481.1">
    <property type="nucleotide sequence ID" value="NZ_RZHD01000004.1"/>
</dbReference>
<comment type="similarity">
    <text evidence="6">Belongs to the methyl-accepting chemotaxis (MCP) protein family.</text>
</comment>
<evidence type="ECO:0000256" key="5">
    <source>
        <dbReference type="ARBA" id="ARBA00023224"/>
    </source>
</evidence>
<dbReference type="OrthoDB" id="9808588at2"/>
<keyword evidence="2 8" id="KW-0812">Transmembrane</keyword>
<dbReference type="GO" id="GO:0004888">
    <property type="term" value="F:transmembrane signaling receptor activity"/>
    <property type="evidence" value="ECO:0007669"/>
    <property type="project" value="InterPro"/>
</dbReference>
<keyword evidence="5 7" id="KW-0807">Transducer</keyword>
<dbReference type="PRINTS" id="PR00260">
    <property type="entry name" value="CHEMTRNSDUCR"/>
</dbReference>
<evidence type="ECO:0000256" key="4">
    <source>
        <dbReference type="ARBA" id="ARBA00023136"/>
    </source>
</evidence>
<evidence type="ECO:0000256" key="7">
    <source>
        <dbReference type="PROSITE-ProRule" id="PRU00284"/>
    </source>
</evidence>
<evidence type="ECO:0000256" key="3">
    <source>
        <dbReference type="ARBA" id="ARBA00022989"/>
    </source>
</evidence>
<keyword evidence="3 8" id="KW-1133">Transmembrane helix</keyword>
<dbReference type="PROSITE" id="PS50111">
    <property type="entry name" value="CHEMOTAXIS_TRANSDUC_2"/>
    <property type="match status" value="1"/>
</dbReference>
<evidence type="ECO:0000256" key="6">
    <source>
        <dbReference type="ARBA" id="ARBA00029447"/>
    </source>
</evidence>
<dbReference type="InterPro" id="IPR004089">
    <property type="entry name" value="MCPsignal_dom"/>
</dbReference>
<comment type="subcellular location">
    <subcellularLocation>
        <location evidence="1">Membrane</location>
        <topology evidence="1">Multi-pass membrane protein</topology>
    </subcellularLocation>
</comment>
<dbReference type="Gene3D" id="1.10.287.950">
    <property type="entry name" value="Methyl-accepting chemotaxis protein"/>
    <property type="match status" value="1"/>
</dbReference>
<dbReference type="GO" id="GO:0007165">
    <property type="term" value="P:signal transduction"/>
    <property type="evidence" value="ECO:0007669"/>
    <property type="project" value="UniProtKB-KW"/>
</dbReference>
<dbReference type="InterPro" id="IPR004090">
    <property type="entry name" value="Chemotax_Me-accpt_rcpt"/>
</dbReference>
<evidence type="ECO:0000256" key="1">
    <source>
        <dbReference type="ARBA" id="ARBA00004141"/>
    </source>
</evidence>
<dbReference type="GO" id="GO:0006935">
    <property type="term" value="P:chemotaxis"/>
    <property type="evidence" value="ECO:0007669"/>
    <property type="project" value="InterPro"/>
</dbReference>
<dbReference type="AlphaFoldDB" id="A0A433LEQ1"/>
<dbReference type="SUPFAM" id="SSF58104">
    <property type="entry name" value="Methyl-accepting chemotaxis protein (MCP) signaling domain"/>
    <property type="match status" value="1"/>
</dbReference>
<comment type="caution">
    <text evidence="10">The sequence shown here is derived from an EMBL/GenBank/DDBJ whole genome shotgun (WGS) entry which is preliminary data.</text>
</comment>
<dbReference type="PANTHER" id="PTHR32089">
    <property type="entry name" value="METHYL-ACCEPTING CHEMOTAXIS PROTEIN MCPB"/>
    <property type="match status" value="1"/>
</dbReference>
<keyword evidence="11" id="KW-1185">Reference proteome</keyword>
<gene>
    <name evidence="10" type="ORF">ELY37_06555</name>
</gene>
<evidence type="ECO:0000313" key="11">
    <source>
        <dbReference type="Proteomes" id="UP000286912"/>
    </source>
</evidence>
<reference evidence="10 11" key="1">
    <citation type="submission" date="2018-12" db="EMBL/GenBank/DDBJ databases">
        <title>three novel Halomonas strain isolated from plants.</title>
        <authorList>
            <person name="Sun C."/>
        </authorList>
    </citation>
    <scope>NUCLEOTIDE SEQUENCE [LARGE SCALE GENOMIC DNA]</scope>
    <source>
        <strain evidence="10 11">RC</strain>
    </source>
</reference>
<evidence type="ECO:0000313" key="10">
    <source>
        <dbReference type="EMBL" id="RUR47914.1"/>
    </source>
</evidence>
<name>A0A433LEQ1_9GAMM</name>
<dbReference type="GO" id="GO:0016020">
    <property type="term" value="C:membrane"/>
    <property type="evidence" value="ECO:0007669"/>
    <property type="project" value="UniProtKB-SubCell"/>
</dbReference>
<evidence type="ECO:0000256" key="8">
    <source>
        <dbReference type="SAM" id="Phobius"/>
    </source>
</evidence>
<feature type="transmembrane region" description="Helical" evidence="8">
    <location>
        <begin position="34"/>
        <end position="54"/>
    </location>
</feature>
<feature type="domain" description="Methyl-accepting transducer" evidence="9">
    <location>
        <begin position="99"/>
        <end position="339"/>
    </location>
</feature>
<dbReference type="Pfam" id="PF00015">
    <property type="entry name" value="MCPsignal"/>
    <property type="match status" value="1"/>
</dbReference>
<proteinExistence type="inferred from homology"/>
<dbReference type="EMBL" id="RZHD01000004">
    <property type="protein sequence ID" value="RUR47914.1"/>
    <property type="molecule type" value="Genomic_DNA"/>
</dbReference>
<dbReference type="PANTHER" id="PTHR32089:SF119">
    <property type="entry name" value="METHYL-ACCEPTING CHEMOTAXIS PROTEIN CTPL"/>
    <property type="match status" value="1"/>
</dbReference>
<sequence>MKLPFFSRDMLPALAIVFLGLASPIWTAWLAGLPALVCMGLIGLLSLGPAWLVWQRLPQPGSIWARLAGPEQPQPSGLMEKVSSLVSAVPGLSRVVQRNLREVSEETERNVLGAIEHLNHIHRTSQSLRDEIEQSIHCVQNLSTEARAHQASNEQTLSMLEAFEHERKESLHGDIERLKGLYKNFEATKPFIEMISGIARQINMVALNAAIEAARAGESGRAFSVVAGEVRSLSTRTAEAAHSLSHTIETLTSRFEEECQAAQDRQNDMQVRNGLDQVRTELSSMVSYLVSASDSLGGMVGNVEGISREINQDVLDVLASMQFQDPLRQRLTQSSEMLDTLGEVMQAYEQEIVAGKGHIAELPDLDQRMQVHLDSYVTYSQRKGHLEETGRGQEVKEEGLKIELF</sequence>
<evidence type="ECO:0000256" key="2">
    <source>
        <dbReference type="ARBA" id="ARBA00022692"/>
    </source>
</evidence>